<reference evidence="2" key="2">
    <citation type="submission" date="2020-11" db="EMBL/GenBank/DDBJ databases">
        <authorList>
            <person name="McCartney M.A."/>
            <person name="Auch B."/>
            <person name="Kono T."/>
            <person name="Mallez S."/>
            <person name="Becker A."/>
            <person name="Gohl D.M."/>
            <person name="Silverstein K.A.T."/>
            <person name="Koren S."/>
            <person name="Bechman K.B."/>
            <person name="Herman A."/>
            <person name="Abrahante J.E."/>
            <person name="Garbe J."/>
        </authorList>
    </citation>
    <scope>NUCLEOTIDE SEQUENCE</scope>
    <source>
        <strain evidence="2">Duluth1</strain>
        <tissue evidence="2">Whole animal</tissue>
    </source>
</reference>
<accession>A0A9D4FG67</accession>
<dbReference type="Proteomes" id="UP000828390">
    <property type="component" value="Unassembled WGS sequence"/>
</dbReference>
<name>A0A9D4FG67_DREPO</name>
<dbReference type="AlphaFoldDB" id="A0A9D4FG67"/>
<organism evidence="2 3">
    <name type="scientific">Dreissena polymorpha</name>
    <name type="common">Zebra mussel</name>
    <name type="synonym">Mytilus polymorpha</name>
    <dbReference type="NCBI Taxonomy" id="45954"/>
    <lineage>
        <taxon>Eukaryota</taxon>
        <taxon>Metazoa</taxon>
        <taxon>Spiralia</taxon>
        <taxon>Lophotrochozoa</taxon>
        <taxon>Mollusca</taxon>
        <taxon>Bivalvia</taxon>
        <taxon>Autobranchia</taxon>
        <taxon>Heteroconchia</taxon>
        <taxon>Euheterodonta</taxon>
        <taxon>Imparidentia</taxon>
        <taxon>Neoheterodontei</taxon>
        <taxon>Myida</taxon>
        <taxon>Dreissenoidea</taxon>
        <taxon>Dreissenidae</taxon>
        <taxon>Dreissena</taxon>
    </lineage>
</organism>
<evidence type="ECO:0000256" key="1">
    <source>
        <dbReference type="SAM" id="SignalP"/>
    </source>
</evidence>
<feature type="chain" id="PRO_5039292348" description="HAT C-terminal dimerisation domain-containing protein" evidence="1">
    <location>
        <begin position="17"/>
        <end position="51"/>
    </location>
</feature>
<feature type="signal peptide" evidence="1">
    <location>
        <begin position="1"/>
        <end position="16"/>
    </location>
</feature>
<keyword evidence="3" id="KW-1185">Reference proteome</keyword>
<sequence>MFQLVLLMCIISKSTAVVEQGFSTMNLLCSPLRSTFTLTQSKLTHLMLTCT</sequence>
<proteinExistence type="predicted"/>
<reference evidence="2" key="1">
    <citation type="journal article" date="2019" name="bioRxiv">
        <title>The Genome of the Zebra Mussel, Dreissena polymorpha: A Resource for Invasive Species Research.</title>
        <authorList>
            <person name="McCartney M.A."/>
            <person name="Auch B."/>
            <person name="Kono T."/>
            <person name="Mallez S."/>
            <person name="Zhang Y."/>
            <person name="Obille A."/>
            <person name="Becker A."/>
            <person name="Abrahante J.E."/>
            <person name="Garbe J."/>
            <person name="Badalamenti J.P."/>
            <person name="Herman A."/>
            <person name="Mangelson H."/>
            <person name="Liachko I."/>
            <person name="Sullivan S."/>
            <person name="Sone E.D."/>
            <person name="Koren S."/>
            <person name="Silverstein K.A.T."/>
            <person name="Beckman K.B."/>
            <person name="Gohl D.M."/>
        </authorList>
    </citation>
    <scope>NUCLEOTIDE SEQUENCE</scope>
    <source>
        <strain evidence="2">Duluth1</strain>
        <tissue evidence="2">Whole animal</tissue>
    </source>
</reference>
<dbReference type="EMBL" id="JAIWYP010000007">
    <property type="protein sequence ID" value="KAH3798145.1"/>
    <property type="molecule type" value="Genomic_DNA"/>
</dbReference>
<gene>
    <name evidence="2" type="ORF">DPMN_151735</name>
</gene>
<comment type="caution">
    <text evidence="2">The sequence shown here is derived from an EMBL/GenBank/DDBJ whole genome shotgun (WGS) entry which is preliminary data.</text>
</comment>
<keyword evidence="1" id="KW-0732">Signal</keyword>
<protein>
    <recommendedName>
        <fullName evidence="4">HAT C-terminal dimerisation domain-containing protein</fullName>
    </recommendedName>
</protein>
<evidence type="ECO:0008006" key="4">
    <source>
        <dbReference type="Google" id="ProtNLM"/>
    </source>
</evidence>
<evidence type="ECO:0000313" key="3">
    <source>
        <dbReference type="Proteomes" id="UP000828390"/>
    </source>
</evidence>
<evidence type="ECO:0000313" key="2">
    <source>
        <dbReference type="EMBL" id="KAH3798145.1"/>
    </source>
</evidence>